<sequence>MGPPKVYPRRGDITGVRAQDLQANDEFIIVEFEQVVYPEQIDIYETFNPGAVVKVLVRNGKDDSESKTIWETEAAHNEGQCKCKLSHISNIDLFYREILTNFKDLLTNNYLYDVTFQLDNEQLISSYRNILSIQYIYFNELFTEYPLNKEEPIQIRNISYEAFYQILRFILTDTIEPILIYDICLE</sequence>
<dbReference type="EMBL" id="CAJNOH010000496">
    <property type="protein sequence ID" value="CAF1057981.1"/>
    <property type="molecule type" value="Genomic_DNA"/>
</dbReference>
<comment type="caution">
    <text evidence="2">The sequence shown here is derived from an EMBL/GenBank/DDBJ whole genome shotgun (WGS) entry which is preliminary data.</text>
</comment>
<gene>
    <name evidence="3" type="ORF">JXQ802_LOCUS50528</name>
    <name evidence="2" type="ORF">PYM288_LOCUS17495</name>
</gene>
<name>A0A814L3M6_9BILA</name>
<dbReference type="Proteomes" id="UP000663854">
    <property type="component" value="Unassembled WGS sequence"/>
</dbReference>
<evidence type="ECO:0000313" key="2">
    <source>
        <dbReference type="EMBL" id="CAF1057981.1"/>
    </source>
</evidence>
<accession>A0A814L3M6</accession>
<organism evidence="2 4">
    <name type="scientific">Rotaria sordida</name>
    <dbReference type="NCBI Taxonomy" id="392033"/>
    <lineage>
        <taxon>Eukaryota</taxon>
        <taxon>Metazoa</taxon>
        <taxon>Spiralia</taxon>
        <taxon>Gnathifera</taxon>
        <taxon>Rotifera</taxon>
        <taxon>Eurotatoria</taxon>
        <taxon>Bdelloidea</taxon>
        <taxon>Philodinida</taxon>
        <taxon>Philodinidae</taxon>
        <taxon>Rotaria</taxon>
    </lineage>
</organism>
<evidence type="ECO:0000259" key="1">
    <source>
        <dbReference type="PROSITE" id="PS50097"/>
    </source>
</evidence>
<feature type="domain" description="BTB" evidence="1">
    <location>
        <begin position="112"/>
        <end position="176"/>
    </location>
</feature>
<evidence type="ECO:0000313" key="4">
    <source>
        <dbReference type="Proteomes" id="UP000663854"/>
    </source>
</evidence>
<keyword evidence="5" id="KW-1185">Reference proteome</keyword>
<dbReference type="Gene3D" id="3.30.710.10">
    <property type="entry name" value="Potassium Channel Kv1.1, Chain A"/>
    <property type="match status" value="1"/>
</dbReference>
<dbReference type="CDD" id="cd18186">
    <property type="entry name" value="BTB_POZ_ZBTB_KLHL-like"/>
    <property type="match status" value="1"/>
</dbReference>
<dbReference type="SUPFAM" id="SSF54695">
    <property type="entry name" value="POZ domain"/>
    <property type="match status" value="1"/>
</dbReference>
<dbReference type="EMBL" id="CAJNOL010006670">
    <property type="protein sequence ID" value="CAF1620483.1"/>
    <property type="molecule type" value="Genomic_DNA"/>
</dbReference>
<proteinExistence type="predicted"/>
<dbReference type="Proteomes" id="UP000663870">
    <property type="component" value="Unassembled WGS sequence"/>
</dbReference>
<dbReference type="InterPro" id="IPR000210">
    <property type="entry name" value="BTB/POZ_dom"/>
</dbReference>
<dbReference type="PROSITE" id="PS50097">
    <property type="entry name" value="BTB"/>
    <property type="match status" value="1"/>
</dbReference>
<reference evidence="2" key="1">
    <citation type="submission" date="2021-02" db="EMBL/GenBank/DDBJ databases">
        <authorList>
            <person name="Nowell W R."/>
        </authorList>
    </citation>
    <scope>NUCLEOTIDE SEQUENCE</scope>
</reference>
<dbReference type="AlphaFoldDB" id="A0A814L3M6"/>
<dbReference type="Pfam" id="PF00651">
    <property type="entry name" value="BTB"/>
    <property type="match status" value="1"/>
</dbReference>
<evidence type="ECO:0000313" key="3">
    <source>
        <dbReference type="EMBL" id="CAF1620483.1"/>
    </source>
</evidence>
<protein>
    <recommendedName>
        <fullName evidence="1">BTB domain-containing protein</fullName>
    </recommendedName>
</protein>
<evidence type="ECO:0000313" key="5">
    <source>
        <dbReference type="Proteomes" id="UP000663870"/>
    </source>
</evidence>
<dbReference type="InterPro" id="IPR011333">
    <property type="entry name" value="SKP1/BTB/POZ_sf"/>
</dbReference>